<feature type="compositionally biased region" description="Acidic residues" evidence="1">
    <location>
        <begin position="14"/>
        <end position="39"/>
    </location>
</feature>
<gene>
    <name evidence="2" type="ORF">ACFO5R_07560</name>
</gene>
<comment type="caution">
    <text evidence="2">The sequence shown here is derived from an EMBL/GenBank/DDBJ whole genome shotgun (WGS) entry which is preliminary data.</text>
</comment>
<protein>
    <submittedName>
        <fullName evidence="2">Uncharacterized protein</fullName>
    </submittedName>
</protein>
<organism evidence="2 3">
    <name type="scientific">Halosolutus amylolyticus</name>
    <dbReference type="NCBI Taxonomy" id="2932267"/>
    <lineage>
        <taxon>Archaea</taxon>
        <taxon>Methanobacteriati</taxon>
        <taxon>Methanobacteriota</taxon>
        <taxon>Stenosarchaea group</taxon>
        <taxon>Halobacteria</taxon>
        <taxon>Halobacteriales</taxon>
        <taxon>Natrialbaceae</taxon>
        <taxon>Halosolutus</taxon>
    </lineage>
</organism>
<dbReference type="RefSeq" id="WP_250142584.1">
    <property type="nucleotide sequence ID" value="NZ_JALIQP010000008.1"/>
</dbReference>
<name>A0ABD5PMM3_9EURY</name>
<feature type="compositionally biased region" description="Low complexity" evidence="1">
    <location>
        <begin position="44"/>
        <end position="58"/>
    </location>
</feature>
<keyword evidence="3" id="KW-1185">Reference proteome</keyword>
<dbReference type="Pfam" id="PF25925">
    <property type="entry name" value="DUF7970"/>
    <property type="match status" value="1"/>
</dbReference>
<reference evidence="2 3" key="1">
    <citation type="journal article" date="2019" name="Int. J. Syst. Evol. Microbiol.">
        <title>The Global Catalogue of Microorganisms (GCM) 10K type strain sequencing project: providing services to taxonomists for standard genome sequencing and annotation.</title>
        <authorList>
            <consortium name="The Broad Institute Genomics Platform"/>
            <consortium name="The Broad Institute Genome Sequencing Center for Infectious Disease"/>
            <person name="Wu L."/>
            <person name="Ma J."/>
        </authorList>
    </citation>
    <scope>NUCLEOTIDE SEQUENCE [LARGE SCALE GENOMIC DNA]</scope>
    <source>
        <strain evidence="2 3">WLHS5</strain>
    </source>
</reference>
<dbReference type="InterPro" id="IPR058276">
    <property type="entry name" value="DUF7970"/>
</dbReference>
<feature type="region of interest" description="Disordered" evidence="1">
    <location>
        <begin position="1"/>
        <end position="96"/>
    </location>
</feature>
<sequence>MPDDNRFAGLSEAVGEDGETSPADGEAENETGVDDEIDEPGTGSDASAPETDATTDAETVLETGTGDDRDGDDGGSDSASDASDGDPTAFAFDETTKKTVYVRPGTLDELEDARALVDAQLRTQHDVRDLTGREFYDAAFRLAAADTDGLIDEILAARDE</sequence>
<feature type="compositionally biased region" description="Low complexity" evidence="1">
    <location>
        <begin position="76"/>
        <end position="86"/>
    </location>
</feature>
<dbReference type="Proteomes" id="UP001595898">
    <property type="component" value="Unassembled WGS sequence"/>
</dbReference>
<accession>A0ABD5PMM3</accession>
<dbReference type="EMBL" id="JBHSFA010000004">
    <property type="protein sequence ID" value="MFC4541782.1"/>
    <property type="molecule type" value="Genomic_DNA"/>
</dbReference>
<evidence type="ECO:0000313" key="2">
    <source>
        <dbReference type="EMBL" id="MFC4541782.1"/>
    </source>
</evidence>
<evidence type="ECO:0000313" key="3">
    <source>
        <dbReference type="Proteomes" id="UP001595898"/>
    </source>
</evidence>
<evidence type="ECO:0000256" key="1">
    <source>
        <dbReference type="SAM" id="MobiDB-lite"/>
    </source>
</evidence>
<dbReference type="AlphaFoldDB" id="A0ABD5PMM3"/>
<proteinExistence type="predicted"/>